<proteinExistence type="predicted"/>
<organism evidence="1">
    <name type="scientific">termite gut metagenome</name>
    <dbReference type="NCBI Taxonomy" id="433724"/>
    <lineage>
        <taxon>unclassified sequences</taxon>
        <taxon>metagenomes</taxon>
        <taxon>organismal metagenomes</taxon>
    </lineage>
</organism>
<accession>A0A5J4RYR6</accession>
<name>A0A5J4RYR6_9ZZZZ</name>
<comment type="caution">
    <text evidence="1">The sequence shown here is derived from an EMBL/GenBank/DDBJ whole genome shotgun (WGS) entry which is preliminary data.</text>
</comment>
<sequence>MWIVYCYNKITKDYEILTKKIKNYVCNTRESFL</sequence>
<evidence type="ECO:0000313" key="1">
    <source>
        <dbReference type="EMBL" id="KAA6338728.1"/>
    </source>
</evidence>
<dbReference type="EMBL" id="SNRY01000592">
    <property type="protein sequence ID" value="KAA6338728.1"/>
    <property type="molecule type" value="Genomic_DNA"/>
</dbReference>
<protein>
    <submittedName>
        <fullName evidence="1">Uncharacterized protein</fullName>
    </submittedName>
</protein>
<dbReference type="AlphaFoldDB" id="A0A5J4RYR6"/>
<gene>
    <name evidence="1" type="ORF">EZS27_013281</name>
</gene>
<reference evidence="1" key="1">
    <citation type="submission" date="2019-03" db="EMBL/GenBank/DDBJ databases">
        <title>Single cell metagenomics reveals metabolic interactions within the superorganism composed of flagellate Streblomastix strix and complex community of Bacteroidetes bacteria on its surface.</title>
        <authorList>
            <person name="Treitli S.C."/>
            <person name="Kolisko M."/>
            <person name="Husnik F."/>
            <person name="Keeling P."/>
            <person name="Hampl V."/>
        </authorList>
    </citation>
    <scope>NUCLEOTIDE SEQUENCE</scope>
    <source>
        <strain evidence="1">STM</strain>
    </source>
</reference>